<feature type="transmembrane region" description="Helical" evidence="1">
    <location>
        <begin position="163"/>
        <end position="182"/>
    </location>
</feature>
<feature type="transmembrane region" description="Helical" evidence="1">
    <location>
        <begin position="245"/>
        <end position="263"/>
    </location>
</feature>
<feature type="transmembrane region" description="Helical" evidence="1">
    <location>
        <begin position="79"/>
        <end position="102"/>
    </location>
</feature>
<evidence type="ECO:0000259" key="2">
    <source>
        <dbReference type="Pfam" id="PF01757"/>
    </source>
</evidence>
<protein>
    <submittedName>
        <fullName evidence="3">Acyltransferase</fullName>
        <ecNumber evidence="3">2.3.-.-</ecNumber>
    </submittedName>
</protein>
<keyword evidence="4" id="KW-1185">Reference proteome</keyword>
<dbReference type="EMBL" id="JARYGZ010000001">
    <property type="protein sequence ID" value="MDH7638890.1"/>
    <property type="molecule type" value="Genomic_DNA"/>
</dbReference>
<dbReference type="EC" id="2.3.-.-" evidence="3"/>
<feature type="transmembrane region" description="Helical" evidence="1">
    <location>
        <begin position="188"/>
        <end position="208"/>
    </location>
</feature>
<feature type="transmembrane region" description="Helical" evidence="1">
    <location>
        <begin position="41"/>
        <end position="58"/>
    </location>
</feature>
<dbReference type="Proteomes" id="UP001160625">
    <property type="component" value="Unassembled WGS sequence"/>
</dbReference>
<dbReference type="InterPro" id="IPR002656">
    <property type="entry name" value="Acyl_transf_3_dom"/>
</dbReference>
<dbReference type="PANTHER" id="PTHR23028">
    <property type="entry name" value="ACETYLTRANSFERASE"/>
    <property type="match status" value="1"/>
</dbReference>
<organism evidence="3 4">
    <name type="scientific">Sphingomonas oryzagri</name>
    <dbReference type="NCBI Taxonomy" id="3042314"/>
    <lineage>
        <taxon>Bacteria</taxon>
        <taxon>Pseudomonadati</taxon>
        <taxon>Pseudomonadota</taxon>
        <taxon>Alphaproteobacteria</taxon>
        <taxon>Sphingomonadales</taxon>
        <taxon>Sphingomonadaceae</taxon>
        <taxon>Sphingomonas</taxon>
    </lineage>
</organism>
<feature type="transmembrane region" description="Helical" evidence="1">
    <location>
        <begin position="15"/>
        <end position="35"/>
    </location>
</feature>
<gene>
    <name evidence="3" type="ORF">QGN17_09130</name>
</gene>
<keyword evidence="3" id="KW-0012">Acyltransferase</keyword>
<feature type="transmembrane region" description="Helical" evidence="1">
    <location>
        <begin position="301"/>
        <end position="321"/>
    </location>
</feature>
<feature type="transmembrane region" description="Helical" evidence="1">
    <location>
        <begin position="136"/>
        <end position="154"/>
    </location>
</feature>
<dbReference type="Pfam" id="PF01757">
    <property type="entry name" value="Acyl_transf_3"/>
    <property type="match status" value="1"/>
</dbReference>
<dbReference type="GO" id="GO:0016746">
    <property type="term" value="F:acyltransferase activity"/>
    <property type="evidence" value="ECO:0007669"/>
    <property type="project" value="UniProtKB-KW"/>
</dbReference>
<reference evidence="3" key="1">
    <citation type="submission" date="2023-04" db="EMBL/GenBank/DDBJ databases">
        <title>Sphingomonas sp. MAHUQ-71 isolated from rice field.</title>
        <authorList>
            <person name="Huq M.A."/>
        </authorList>
    </citation>
    <scope>NUCLEOTIDE SEQUENCE</scope>
    <source>
        <strain evidence="3">MAHUQ-71</strain>
    </source>
</reference>
<name>A0ABT6N0Q5_9SPHN</name>
<accession>A0ABT6N0Q5</accession>
<evidence type="ECO:0000313" key="4">
    <source>
        <dbReference type="Proteomes" id="UP001160625"/>
    </source>
</evidence>
<dbReference type="RefSeq" id="WP_281044164.1">
    <property type="nucleotide sequence ID" value="NZ_JARYGZ010000001.1"/>
</dbReference>
<feature type="transmembrane region" description="Helical" evidence="1">
    <location>
        <begin position="275"/>
        <end position="295"/>
    </location>
</feature>
<feature type="domain" description="Acyltransferase 3" evidence="2">
    <location>
        <begin position="13"/>
        <end position="322"/>
    </location>
</feature>
<sequence>MDEVHARQHHLTLDAMRGVAALGVVWFHLHFVVGYDSAGPLAVDFFFLLSGFVVAGAYDDRLDKNLDMISFSRKRLLRMYPLFLAGLCLSLAVQEVLIATGFSRLDQKDTLLSFLVEMVWLPSPFNRDAFTFPLDGPAWSLSFEILINLLFALLHRHLTNRRLALLSVSAGCMVVTAVMVLGTVNFGWSWATLPLGLARVLFSFPAGVLMWRYRKRIPIILGRIPPWMLLAALGAVLVLPETRASDILFLLFGSPLLVASGFRGSDFRTGGLFRFLGDASYPLYALHGPTILLIQGVAKRLHLGVFAVPVALGYVVAMLFLSRIVASSDLAVRQALGRMMDRDGRPAGRSSALI</sequence>
<dbReference type="PANTHER" id="PTHR23028:SF134">
    <property type="entry name" value="PUTATIVE (AFU_ORTHOLOGUE AFUA_4G08520)-RELATED"/>
    <property type="match status" value="1"/>
</dbReference>
<feature type="transmembrane region" description="Helical" evidence="1">
    <location>
        <begin position="220"/>
        <end position="239"/>
    </location>
</feature>
<keyword evidence="3" id="KW-0808">Transferase</keyword>
<keyword evidence="1" id="KW-1133">Transmembrane helix</keyword>
<evidence type="ECO:0000313" key="3">
    <source>
        <dbReference type="EMBL" id="MDH7638890.1"/>
    </source>
</evidence>
<evidence type="ECO:0000256" key="1">
    <source>
        <dbReference type="SAM" id="Phobius"/>
    </source>
</evidence>
<comment type="caution">
    <text evidence="3">The sequence shown here is derived from an EMBL/GenBank/DDBJ whole genome shotgun (WGS) entry which is preliminary data.</text>
</comment>
<dbReference type="InterPro" id="IPR050879">
    <property type="entry name" value="Acyltransferase_3"/>
</dbReference>
<proteinExistence type="predicted"/>
<keyword evidence="1" id="KW-0472">Membrane</keyword>
<keyword evidence="1" id="KW-0812">Transmembrane</keyword>